<keyword evidence="1" id="KW-0614">Plasmid</keyword>
<proteinExistence type="predicted"/>
<dbReference type="AlphaFoldDB" id="A0A6M4NQD0"/>
<organism evidence="1">
    <name type="scientific">Aeromonas caviae</name>
    <name type="common">Aeromonas punctata</name>
    <dbReference type="NCBI Taxonomy" id="648"/>
    <lineage>
        <taxon>Bacteria</taxon>
        <taxon>Pseudomonadati</taxon>
        <taxon>Pseudomonadota</taxon>
        <taxon>Gammaproteobacteria</taxon>
        <taxon>Aeromonadales</taxon>
        <taxon>Aeromonadaceae</taxon>
        <taxon>Aeromonas</taxon>
    </lineage>
</organism>
<protein>
    <submittedName>
        <fullName evidence="1">Uncharacterized protein</fullName>
    </submittedName>
</protein>
<accession>A0A6M4NQD0</accession>
<reference evidence="1" key="1">
    <citation type="submission" date="2019-10" db="EMBL/GenBank/DDBJ databases">
        <authorList>
            <person name="Zhou D."/>
            <person name="Cheng Q."/>
        </authorList>
    </citation>
    <scope>NUCLEOTIDE SEQUENCE</scope>
    <source>
        <strain evidence="1">1507-17068</strain>
        <plasmid evidence="1">p717068-IMP</plasmid>
    </source>
</reference>
<evidence type="ECO:0000313" key="1">
    <source>
        <dbReference type="EMBL" id="QJR99753.1"/>
    </source>
</evidence>
<dbReference type="RefSeq" id="WP_181715888.1">
    <property type="nucleotide sequence ID" value="NZ_CP066814.1"/>
</dbReference>
<sequence length="144" mass="16453">MSNAVVMNDIETFFWSMVKQRQFSDRNYSLIDLEVDYHPSMEPYLEKVNELLRSCACEGFECFVKSVDPHEDKELWESGARSQLIIPHFLSNESLGLTKSAVVAVMGNIATSKGIFDNLRGINPFEYFLMDGDECVPVMREVRG</sequence>
<geneLocation type="plasmid" evidence="1">
    <name>p717068-IMP</name>
</geneLocation>
<name>A0A6M4NQD0_AERCA</name>
<dbReference type="EMBL" id="MN629346">
    <property type="protein sequence ID" value="QJR99753.1"/>
    <property type="molecule type" value="Genomic_DNA"/>
</dbReference>